<dbReference type="Pfam" id="PF01627">
    <property type="entry name" value="Hpt"/>
    <property type="match status" value="1"/>
</dbReference>
<dbReference type="InterPro" id="IPR036641">
    <property type="entry name" value="HPT_dom_sf"/>
</dbReference>
<protein>
    <recommendedName>
        <fullName evidence="2">HPt domain-containing protein</fullName>
    </recommendedName>
</protein>
<dbReference type="Proteomes" id="UP000012040">
    <property type="component" value="Chromosome"/>
</dbReference>
<gene>
    <name evidence="3" type="ORF">A11Q_2438</name>
</gene>
<dbReference type="PROSITE" id="PS50894">
    <property type="entry name" value="HPT"/>
    <property type="match status" value="1"/>
</dbReference>
<dbReference type="AlphaFoldDB" id="M4VTW8"/>
<dbReference type="SUPFAM" id="SSF47226">
    <property type="entry name" value="Histidine-containing phosphotransfer domain, HPT domain"/>
    <property type="match status" value="1"/>
</dbReference>
<reference evidence="3 4" key="1">
    <citation type="journal article" date="2013" name="ISME J.">
        <title>By their genes ye shall know them: genomic signatures of predatory bacteria.</title>
        <authorList>
            <person name="Pasternak Z."/>
            <person name="Pietrokovski S."/>
            <person name="Rotem O."/>
            <person name="Gophna U."/>
            <person name="Lurie-Weinberger M.N."/>
            <person name="Jurkevitch E."/>
        </authorList>
    </citation>
    <scope>NUCLEOTIDE SEQUENCE [LARGE SCALE GENOMIC DNA]</scope>
    <source>
        <strain evidence="3 4">JSS</strain>
    </source>
</reference>
<dbReference type="GO" id="GO:0000160">
    <property type="term" value="P:phosphorelay signal transduction system"/>
    <property type="evidence" value="ECO:0007669"/>
    <property type="project" value="InterPro"/>
</dbReference>
<accession>M4VTW8</accession>
<evidence type="ECO:0000313" key="4">
    <source>
        <dbReference type="Proteomes" id="UP000012040"/>
    </source>
</evidence>
<dbReference type="PATRIC" id="fig|1184267.3.peg.2468"/>
<dbReference type="Gene3D" id="1.20.120.160">
    <property type="entry name" value="HPT domain"/>
    <property type="match status" value="1"/>
</dbReference>
<proteinExistence type="predicted"/>
<keyword evidence="4" id="KW-1185">Reference proteome</keyword>
<dbReference type="KEGG" id="bex:A11Q_2438"/>
<dbReference type="GO" id="GO:0004672">
    <property type="term" value="F:protein kinase activity"/>
    <property type="evidence" value="ECO:0007669"/>
    <property type="project" value="UniProtKB-ARBA"/>
</dbReference>
<feature type="modified residue" description="Phosphohistidine" evidence="1">
    <location>
        <position position="52"/>
    </location>
</feature>
<dbReference type="EMBL" id="CP003537">
    <property type="protein sequence ID" value="AGH96654.1"/>
    <property type="molecule type" value="Genomic_DNA"/>
</dbReference>
<evidence type="ECO:0000259" key="2">
    <source>
        <dbReference type="PROSITE" id="PS50894"/>
    </source>
</evidence>
<evidence type="ECO:0000256" key="1">
    <source>
        <dbReference type="PROSITE-ProRule" id="PRU00110"/>
    </source>
</evidence>
<name>M4VTW8_9BACT</name>
<dbReference type="InterPro" id="IPR008207">
    <property type="entry name" value="Sig_transdc_His_kin_Hpt_dom"/>
</dbReference>
<dbReference type="HOGENOM" id="CLU_159152_0_0_7"/>
<dbReference type="STRING" id="1184267.A11Q_2438"/>
<dbReference type="eggNOG" id="COG2198">
    <property type="taxonomic scope" value="Bacteria"/>
</dbReference>
<dbReference type="OrthoDB" id="5295188at2"/>
<sequence length="104" mass="11851">MKSNISLPKTVNVESELMHMLPRFLEARRENIHDLKVALSQSNWQKISDVGHILAGICGSFGFDELGELGREIEQLALQQNEPAIQERVQQMEQHMAEVKIIEV</sequence>
<organism evidence="3 4">
    <name type="scientific">Pseudobdellovibrio exovorus JSS</name>
    <dbReference type="NCBI Taxonomy" id="1184267"/>
    <lineage>
        <taxon>Bacteria</taxon>
        <taxon>Pseudomonadati</taxon>
        <taxon>Bdellovibrionota</taxon>
        <taxon>Bdellovibrionia</taxon>
        <taxon>Bdellovibrionales</taxon>
        <taxon>Pseudobdellovibrionaceae</taxon>
        <taxon>Pseudobdellovibrio</taxon>
    </lineage>
</organism>
<feature type="domain" description="HPt" evidence="2">
    <location>
        <begin position="13"/>
        <end position="104"/>
    </location>
</feature>
<evidence type="ECO:0000313" key="3">
    <source>
        <dbReference type="EMBL" id="AGH96654.1"/>
    </source>
</evidence>
<keyword evidence="1" id="KW-0597">Phosphoprotein</keyword>
<dbReference type="RefSeq" id="WP_015471144.1">
    <property type="nucleotide sequence ID" value="NC_020813.1"/>
</dbReference>